<dbReference type="GO" id="GO:0005634">
    <property type="term" value="C:nucleus"/>
    <property type="evidence" value="ECO:0007669"/>
    <property type="project" value="TreeGrafter"/>
</dbReference>
<dbReference type="PANTHER" id="PTHR22574">
    <property type="match status" value="1"/>
</dbReference>
<comment type="similarity">
    <text evidence="1">Belongs to the GARIN family.</text>
</comment>
<dbReference type="Proteomes" id="UP001178461">
    <property type="component" value="Chromosome 13"/>
</dbReference>
<feature type="compositionally biased region" description="Pro residues" evidence="2">
    <location>
        <begin position="347"/>
        <end position="356"/>
    </location>
</feature>
<feature type="compositionally biased region" description="Basic and acidic residues" evidence="2">
    <location>
        <begin position="258"/>
        <end position="270"/>
    </location>
</feature>
<dbReference type="AlphaFoldDB" id="A0AA35L6R8"/>
<feature type="compositionally biased region" description="Polar residues" evidence="2">
    <location>
        <begin position="325"/>
        <end position="341"/>
    </location>
</feature>
<feature type="compositionally biased region" description="Basic and acidic residues" evidence="2">
    <location>
        <begin position="1"/>
        <end position="10"/>
    </location>
</feature>
<dbReference type="PANTHER" id="PTHR22574:SF14">
    <property type="entry name" value="INTEGRAL MEMBRANE PROTEIN"/>
    <property type="match status" value="1"/>
</dbReference>
<keyword evidence="5" id="KW-1185">Reference proteome</keyword>
<feature type="region of interest" description="Disordered" evidence="2">
    <location>
        <begin position="250"/>
        <end position="540"/>
    </location>
</feature>
<dbReference type="Pfam" id="PF12480">
    <property type="entry name" value="GARIL_Rab2_bd"/>
    <property type="match status" value="1"/>
</dbReference>
<feature type="compositionally biased region" description="Pro residues" evidence="2">
    <location>
        <begin position="429"/>
        <end position="438"/>
    </location>
</feature>
<evidence type="ECO:0000256" key="2">
    <source>
        <dbReference type="SAM" id="MobiDB-lite"/>
    </source>
</evidence>
<proteinExistence type="inferred from homology"/>
<gene>
    <name evidence="4" type="ORF">PODLI_1B031410</name>
</gene>
<evidence type="ECO:0000313" key="4">
    <source>
        <dbReference type="EMBL" id="CAI5790835.1"/>
    </source>
</evidence>
<sequence>MNKRPQERQWRRAPRKTRRGRRVAQGRSSATGRLKQLLRRPEYSPLGEGEIFEGTFLQLTKTGEYAVIHNQPNLVMVGILSSSPGLLLPDMMVIARVRKGIRDIEAKAKDLEVTRLISLNLVAFQVHSMNERQLRVKMANGRKYYLQLCAPAGQEDIIFQRWLRLIYVLNVASGRISDPVSFTSKQSGLHTIWKSASFRATPEKHWLAIVMAEEDSNEIVKEQLREANLVKSTSGSLESAPVAKRIIRKSGVAGRSAQETREIPAREGHTSRPLPATSAPRSPTSVASGPRGVGAKAAASNPSRLLSSHDRMTSGELATLAAPTTFGSRNRSSPSHSQTADVKSPKPSRPQTPLSPSPEQRRPPSKSSSPKGKEPSLQLRTDVKSPNPSRPQTPLNPYPEQGRAPSKSPSPKEKEPSLQLRTDVKSPTPSRPQSPLSPSPEQEHPPSQSPSPKEKEPSLQLRRTKASLAVGPSDQGWDNAGVRPSKVGGQTSRPQSKALETEKQSKDLAKQIQSRSATGKPPRSNKSINKLGKALSSARQRSSPTFITIYSVLSSSLERLKGKGDYKKL</sequence>
<name>A0AA35L6R8_9SAUR</name>
<accession>A0AA35L6R8</accession>
<feature type="region of interest" description="Disordered" evidence="2">
    <location>
        <begin position="1"/>
        <end position="35"/>
    </location>
</feature>
<dbReference type="EMBL" id="OX395138">
    <property type="protein sequence ID" value="CAI5790835.1"/>
    <property type="molecule type" value="Genomic_DNA"/>
</dbReference>
<organism evidence="4 5">
    <name type="scientific">Podarcis lilfordi</name>
    <name type="common">Lilford's wall lizard</name>
    <dbReference type="NCBI Taxonomy" id="74358"/>
    <lineage>
        <taxon>Eukaryota</taxon>
        <taxon>Metazoa</taxon>
        <taxon>Chordata</taxon>
        <taxon>Craniata</taxon>
        <taxon>Vertebrata</taxon>
        <taxon>Euteleostomi</taxon>
        <taxon>Lepidosauria</taxon>
        <taxon>Squamata</taxon>
        <taxon>Bifurcata</taxon>
        <taxon>Unidentata</taxon>
        <taxon>Episquamata</taxon>
        <taxon>Laterata</taxon>
        <taxon>Lacertibaenia</taxon>
        <taxon>Lacertidae</taxon>
        <taxon>Podarcis</taxon>
    </lineage>
</organism>
<evidence type="ECO:0000313" key="5">
    <source>
        <dbReference type="Proteomes" id="UP001178461"/>
    </source>
</evidence>
<evidence type="ECO:0000259" key="3">
    <source>
        <dbReference type="Pfam" id="PF12480"/>
    </source>
</evidence>
<feature type="compositionally biased region" description="Pro residues" evidence="2">
    <location>
        <begin position="388"/>
        <end position="397"/>
    </location>
</feature>
<dbReference type="InterPro" id="IPR022168">
    <property type="entry name" value="GARIL-like_Rab2B-bd"/>
</dbReference>
<feature type="compositionally biased region" description="Basic and acidic residues" evidence="2">
    <location>
        <begin position="499"/>
        <end position="509"/>
    </location>
</feature>
<feature type="domain" description="Golgi associated RAB2 interactor protein-like Rab2B-binding" evidence="3">
    <location>
        <begin position="111"/>
        <end position="170"/>
    </location>
</feature>
<protein>
    <recommendedName>
        <fullName evidence="3">Golgi associated RAB2 interactor protein-like Rab2B-binding domain-containing protein</fullName>
    </recommendedName>
</protein>
<reference evidence="4" key="1">
    <citation type="submission" date="2022-12" db="EMBL/GenBank/DDBJ databases">
        <authorList>
            <person name="Alioto T."/>
            <person name="Alioto T."/>
            <person name="Gomez Garrido J."/>
        </authorList>
    </citation>
    <scope>NUCLEOTIDE SEQUENCE</scope>
</reference>
<evidence type="ECO:0000256" key="1">
    <source>
        <dbReference type="ARBA" id="ARBA00038379"/>
    </source>
</evidence>
<feature type="compositionally biased region" description="Basic residues" evidence="2">
    <location>
        <begin position="11"/>
        <end position="24"/>
    </location>
</feature>